<evidence type="ECO:0000256" key="2">
    <source>
        <dbReference type="SAM" id="Phobius"/>
    </source>
</evidence>
<evidence type="ECO:0000256" key="1">
    <source>
        <dbReference type="SAM" id="MobiDB-lite"/>
    </source>
</evidence>
<keyword evidence="2" id="KW-0812">Transmembrane</keyword>
<dbReference type="AlphaFoldDB" id="A0A1D2VJT4"/>
<keyword evidence="2" id="KW-1133">Transmembrane helix</keyword>
<dbReference type="Proteomes" id="UP000095038">
    <property type="component" value="Unassembled WGS sequence"/>
</dbReference>
<evidence type="ECO:0000313" key="3">
    <source>
        <dbReference type="EMBL" id="ODV61874.1"/>
    </source>
</evidence>
<name>A0A1D2VJT4_9ASCO</name>
<dbReference type="EMBL" id="KV454478">
    <property type="protein sequence ID" value="ODV61874.1"/>
    <property type="molecule type" value="Genomic_DNA"/>
</dbReference>
<dbReference type="GeneID" id="30966582"/>
<feature type="region of interest" description="Disordered" evidence="1">
    <location>
        <begin position="106"/>
        <end position="126"/>
    </location>
</feature>
<keyword evidence="2" id="KW-0472">Membrane</keyword>
<protein>
    <submittedName>
        <fullName evidence="3">Uncharacterized protein</fullName>
    </submittedName>
</protein>
<reference evidence="4" key="1">
    <citation type="submission" date="2016-05" db="EMBL/GenBank/DDBJ databases">
        <title>Comparative genomics of biotechnologically important yeasts.</title>
        <authorList>
            <consortium name="DOE Joint Genome Institute"/>
            <person name="Riley R."/>
            <person name="Haridas S."/>
            <person name="Wolfe K.H."/>
            <person name="Lopes M.R."/>
            <person name="Hittinger C.T."/>
            <person name="Goker M."/>
            <person name="Salamov A."/>
            <person name="Wisecaver J."/>
            <person name="Long T.M."/>
            <person name="Aerts A.L."/>
            <person name="Barry K."/>
            <person name="Choi C."/>
            <person name="Clum A."/>
            <person name="Coughlan A.Y."/>
            <person name="Deshpande S."/>
            <person name="Douglass A.P."/>
            <person name="Hanson S.J."/>
            <person name="Klenk H.-P."/>
            <person name="Labutti K."/>
            <person name="Lapidus A."/>
            <person name="Lindquist E."/>
            <person name="Lipzen A."/>
            <person name="Meier-Kolthoff J.P."/>
            <person name="Ohm R.A."/>
            <person name="Otillar R.P."/>
            <person name="Pangilinan J."/>
            <person name="Peng Y."/>
            <person name="Rokas A."/>
            <person name="Rosa C.A."/>
            <person name="Scheuner C."/>
            <person name="Sibirny A.A."/>
            <person name="Slot J.C."/>
            <person name="Stielow J.B."/>
            <person name="Sun H."/>
            <person name="Kurtzman C.P."/>
            <person name="Blackwell M."/>
            <person name="Grigoriev I.V."/>
            <person name="Jeffries T.W."/>
        </authorList>
    </citation>
    <scope>NUCLEOTIDE SEQUENCE [LARGE SCALE GENOMIC DNA]</scope>
    <source>
        <strain evidence="4">DSM 1968</strain>
    </source>
</reference>
<accession>A0A1D2VJT4</accession>
<sequence length="223" mass="25017">MNNINSKDLHKWKADLNNQSYLNDSFLNQSSLFSYPEPSAKTDSNHGSNKDSNDKWISINKSNLDTNIVSLNESKESVDSVSNGPLITPIASLHLSDNNSSSLHALNNDFTTSKNDNKRGNKKKKRHQTNYFYKYLTKSLNPALATLFLGTTITIGYFIGSNIFSILFRLGHGSSSSTSQFTSHLINNSNNINELLHNLLLNTNQHENLNNDNLNFLLLNSKH</sequence>
<evidence type="ECO:0000313" key="4">
    <source>
        <dbReference type="Proteomes" id="UP000095038"/>
    </source>
</evidence>
<dbReference type="InParanoid" id="A0A1D2VJT4"/>
<dbReference type="RefSeq" id="XP_020048181.1">
    <property type="nucleotide sequence ID" value="XM_020192946.1"/>
</dbReference>
<gene>
    <name evidence="3" type="ORF">ASCRUDRAFT_75139</name>
</gene>
<feature type="transmembrane region" description="Helical" evidence="2">
    <location>
        <begin position="143"/>
        <end position="168"/>
    </location>
</feature>
<organism evidence="3 4">
    <name type="scientific">Ascoidea rubescens DSM 1968</name>
    <dbReference type="NCBI Taxonomy" id="1344418"/>
    <lineage>
        <taxon>Eukaryota</taxon>
        <taxon>Fungi</taxon>
        <taxon>Dikarya</taxon>
        <taxon>Ascomycota</taxon>
        <taxon>Saccharomycotina</taxon>
        <taxon>Saccharomycetes</taxon>
        <taxon>Ascoideaceae</taxon>
        <taxon>Ascoidea</taxon>
    </lineage>
</organism>
<proteinExistence type="predicted"/>
<keyword evidence="4" id="KW-1185">Reference proteome</keyword>